<evidence type="ECO:0000313" key="1">
    <source>
        <dbReference type="EMBL" id="QEP40615.1"/>
    </source>
</evidence>
<dbReference type="AlphaFoldDB" id="A0A5C2HE24"/>
<protein>
    <submittedName>
        <fullName evidence="1">Uncharacterized protein</fullName>
    </submittedName>
</protein>
<dbReference type="RefSeq" id="WP_066386431.1">
    <property type="nucleotide sequence ID" value="NZ_CP036246.2"/>
</dbReference>
<reference evidence="1 2" key="1">
    <citation type="submission" date="2019-09" db="EMBL/GenBank/DDBJ databases">
        <title>Complete genome sequencing of four Arcobacter species reveals a diverse suite of mobile elements.</title>
        <authorList>
            <person name="Miller W.G."/>
            <person name="Yee E."/>
            <person name="Bono J.L."/>
        </authorList>
    </citation>
    <scope>NUCLEOTIDE SEQUENCE [LARGE SCALE GENOMIC DNA]</scope>
    <source>
        <strain evidence="1 2">CCUG 56899</strain>
    </source>
</reference>
<reference evidence="1 2" key="2">
    <citation type="submission" date="2019-09" db="EMBL/GenBank/DDBJ databases">
        <title>Taxonomic note: a critical rebuttal of the proposed division of the genus Arcobacter into six genera, emended descriptions of Arcobacter anaerophilus and the genus Arcobacter, and an assessment of genus-level boundaries for Epsilonproteobacteria using in silico genomic comparator tools.</title>
        <authorList>
            <person name="On S.L.W."/>
            <person name="Miller W.G."/>
            <person name="Biggs P."/>
            <person name="Cornelius A."/>
            <person name="Vandamme P."/>
        </authorList>
    </citation>
    <scope>NUCLEOTIDE SEQUENCE [LARGE SCALE GENOMIC DNA]</scope>
    <source>
        <strain evidence="1 2">CCUG 56899</strain>
    </source>
</reference>
<organism evidence="1 2">
    <name type="scientific">Arcobacter porcinus</name>
    <dbReference type="NCBI Taxonomy" id="1935204"/>
    <lineage>
        <taxon>Bacteria</taxon>
        <taxon>Pseudomonadati</taxon>
        <taxon>Campylobacterota</taxon>
        <taxon>Epsilonproteobacteria</taxon>
        <taxon>Campylobacterales</taxon>
        <taxon>Arcobacteraceae</taxon>
        <taxon>Arcobacter</taxon>
    </lineage>
</organism>
<sequence>MEVDMDEYFFLVCNKSLDADIGFSFQTRKSLKDEFQHICQMKGVSMTCLLNTFIQFIVDEQGNKYNKSQGNKYNKSQDLLLEHPNQKKLPL</sequence>
<dbReference type="Proteomes" id="UP000322644">
    <property type="component" value="Chromosome"/>
</dbReference>
<accession>A0A5C2HE24</accession>
<name>A0A5C2HE24_9BACT</name>
<proteinExistence type="predicted"/>
<dbReference type="EMBL" id="CP036246">
    <property type="protein sequence ID" value="QEP40615.1"/>
    <property type="molecule type" value="Genomic_DNA"/>
</dbReference>
<evidence type="ECO:0000313" key="2">
    <source>
        <dbReference type="Proteomes" id="UP000322644"/>
    </source>
</evidence>
<dbReference type="KEGG" id="apoc:APORC_1013"/>
<gene>
    <name evidence="1" type="ORF">APORC_1013</name>
</gene>